<evidence type="ECO:0000259" key="7">
    <source>
        <dbReference type="PROSITE" id="PS51379"/>
    </source>
</evidence>
<dbReference type="GO" id="GO:0005737">
    <property type="term" value="C:cytoplasm"/>
    <property type="evidence" value="ECO:0007669"/>
    <property type="project" value="UniProtKB-ARBA"/>
</dbReference>
<evidence type="ECO:0000256" key="5">
    <source>
        <dbReference type="ARBA" id="ARBA00082546"/>
    </source>
</evidence>
<sequence>MSDKNTRIAIVNSDRCKPKKCRQECRRACPVVKTGKLCIEVTPTSKIAFISENLCIGCGICVKKCPMDAITIINLPTNLENEVTHRYSANSFKLHRLPTPRPGQVLGLVGTNGIGKSTALKILAGKQKPNLGKYDQPPEWTDIIRYFRGSELQNYFTKMLEDDIKAIIKPQYVDNLPRAIKGPVTKVGELLKIRIEKGEEYILGMIKSLQLTHVLKRDIVNLSGGELQRFAIAMTCVQKADVYMFDEPSSYLDVKQRLKAATVIRSLLDATTYVISVEHDLSVLDYLSDFVCILYGVPSVYGVVTLPASVREGINIFLDGHIPAENLRFRDESLQFRISDASDFIESDASKSFQYPNMTKTQGDFKLTVKSGDFSDSEILVLMGENGTGKTTLIKLLAGAISPDDGEKVAKMNVSMKPQKIAPKFPGTVRQLFFKKIRGSFLSPQFQTDVAKPLKIESIIDNEVQTLSGGELQRVAIVLALGIPADIYLIDEPSAYLDSEQRIICSKVIRRFVMHNKKTAFVVEHDFIMATYLADRVIVFDGIPSKDAVANTPESLLTGCNRFLKNLNVTFRRDPTSFRPRINKLDSQMDQEQKASGNYFFLDSGSV</sequence>
<protein>
    <recommendedName>
        <fullName evidence="4">Translation initiation factor RLI1</fullName>
    </recommendedName>
    <alternativeName>
        <fullName evidence="5">ATP-binding cassette sub-family E member RLI1</fullName>
    </alternativeName>
</protein>
<dbReference type="SUPFAM" id="SSF54862">
    <property type="entry name" value="4Fe-4S ferredoxins"/>
    <property type="match status" value="1"/>
</dbReference>
<evidence type="ECO:0000313" key="8">
    <source>
        <dbReference type="EMBL" id="OEJ91031.1"/>
    </source>
</evidence>
<dbReference type="InParanoid" id="A0A1E5RVR4"/>
<dbReference type="PROSITE" id="PS50893">
    <property type="entry name" value="ABC_TRANSPORTER_2"/>
    <property type="match status" value="2"/>
</dbReference>
<keyword evidence="9" id="KW-1185">Reference proteome</keyword>
<dbReference type="SMART" id="SM00382">
    <property type="entry name" value="AAA"/>
    <property type="match status" value="2"/>
</dbReference>
<evidence type="ECO:0000256" key="3">
    <source>
        <dbReference type="ARBA" id="ARBA00056499"/>
    </source>
</evidence>
<dbReference type="Proteomes" id="UP000095728">
    <property type="component" value="Unassembled WGS sequence"/>
</dbReference>
<dbReference type="PANTHER" id="PTHR19248">
    <property type="entry name" value="ATP-BINDING TRANSPORT PROTEIN-RELATED"/>
    <property type="match status" value="1"/>
</dbReference>
<evidence type="ECO:0000313" key="9">
    <source>
        <dbReference type="Proteomes" id="UP000095728"/>
    </source>
</evidence>
<comment type="caution">
    <text evidence="8">The sequence shown here is derived from an EMBL/GenBank/DDBJ whole genome shotgun (WGS) entry which is preliminary data.</text>
</comment>
<dbReference type="FunCoup" id="A0A1E5RVR4">
    <property type="interactions" value="1283"/>
</dbReference>
<dbReference type="PRINTS" id="PR01868">
    <property type="entry name" value="ABCEFAMILY"/>
</dbReference>
<dbReference type="InterPro" id="IPR007209">
    <property type="entry name" value="RNaseL-inhib-like_metal-bd_dom"/>
</dbReference>
<name>A0A1E5RVR4_9ASCO</name>
<dbReference type="NCBIfam" id="NF009945">
    <property type="entry name" value="PRK13409.1"/>
    <property type="match status" value="1"/>
</dbReference>
<dbReference type="CDD" id="cd03236">
    <property type="entry name" value="ABC_RNaseL_inhibitor_domain1"/>
    <property type="match status" value="1"/>
</dbReference>
<feature type="domain" description="ABC transporter" evidence="6">
    <location>
        <begin position="77"/>
        <end position="320"/>
    </location>
</feature>
<dbReference type="FunFam" id="3.40.50.300:FF:000144">
    <property type="entry name" value="ATP-binding cassette sub-family E member 1"/>
    <property type="match status" value="1"/>
</dbReference>
<dbReference type="InterPro" id="IPR003439">
    <property type="entry name" value="ABC_transporter-like_ATP-bd"/>
</dbReference>
<dbReference type="GO" id="GO:0005524">
    <property type="term" value="F:ATP binding"/>
    <property type="evidence" value="ECO:0007669"/>
    <property type="project" value="UniProtKB-KW"/>
</dbReference>
<dbReference type="EMBL" id="LPNM01000003">
    <property type="protein sequence ID" value="OEJ91031.1"/>
    <property type="molecule type" value="Genomic_DNA"/>
</dbReference>
<dbReference type="InterPro" id="IPR034348">
    <property type="entry name" value="RLI_dom_1"/>
</dbReference>
<feature type="domain" description="ABC transporter" evidence="6">
    <location>
        <begin position="344"/>
        <end position="567"/>
    </location>
</feature>
<dbReference type="GO" id="GO:0016887">
    <property type="term" value="F:ATP hydrolysis activity"/>
    <property type="evidence" value="ECO:0007669"/>
    <property type="project" value="InterPro"/>
</dbReference>
<dbReference type="PROSITE" id="PS00198">
    <property type="entry name" value="4FE4S_FER_1"/>
    <property type="match status" value="1"/>
</dbReference>
<dbReference type="Pfam" id="PF00005">
    <property type="entry name" value="ABC_tran"/>
    <property type="match status" value="2"/>
</dbReference>
<dbReference type="Gene3D" id="3.40.50.300">
    <property type="entry name" value="P-loop containing nucleotide triphosphate hydrolases"/>
    <property type="match status" value="2"/>
</dbReference>
<dbReference type="Pfam" id="PF04068">
    <property type="entry name" value="Fer4_RLI"/>
    <property type="match status" value="1"/>
</dbReference>
<dbReference type="AlphaFoldDB" id="A0A1E5RVR4"/>
<evidence type="ECO:0000256" key="2">
    <source>
        <dbReference type="ARBA" id="ARBA00022840"/>
    </source>
</evidence>
<accession>A0A1E5RVR4</accession>
<dbReference type="OrthoDB" id="6593433at2759"/>
<dbReference type="InterPro" id="IPR017900">
    <property type="entry name" value="4Fe4S_Fe_S_CS"/>
</dbReference>
<reference evidence="9" key="1">
    <citation type="journal article" date="2016" name="Genome Announc.">
        <title>Genome sequences of three species of Hanseniaspora isolated from spontaneous wine fermentations.</title>
        <authorList>
            <person name="Sternes P.R."/>
            <person name="Lee D."/>
            <person name="Kutyna D.R."/>
            <person name="Borneman A.R."/>
        </authorList>
    </citation>
    <scope>NUCLEOTIDE SEQUENCE [LARGE SCALE GENOMIC DNA]</scope>
    <source>
        <strain evidence="9">AWRI3579</strain>
    </source>
</reference>
<dbReference type="InterPro" id="IPR027417">
    <property type="entry name" value="P-loop_NTPase"/>
</dbReference>
<keyword evidence="2" id="KW-0067">ATP-binding</keyword>
<dbReference type="SUPFAM" id="SSF52540">
    <property type="entry name" value="P-loop containing nucleoside triphosphate hydrolases"/>
    <property type="match status" value="2"/>
</dbReference>
<dbReference type="Pfam" id="PF00037">
    <property type="entry name" value="Fer4"/>
    <property type="match status" value="1"/>
</dbReference>
<dbReference type="GO" id="GO:0003743">
    <property type="term" value="F:translation initiation factor activity"/>
    <property type="evidence" value="ECO:0007669"/>
    <property type="project" value="UniProtKB-KW"/>
</dbReference>
<dbReference type="InterPro" id="IPR017871">
    <property type="entry name" value="ABC_transporter-like_CS"/>
</dbReference>
<keyword evidence="8" id="KW-0396">Initiation factor</keyword>
<dbReference type="STRING" id="56408.A0A1E5RVR4"/>
<keyword evidence="8" id="KW-0648">Protein biosynthesis</keyword>
<organism evidence="8 9">
    <name type="scientific">Hanseniaspora osmophila</name>
    <dbReference type="NCBI Taxonomy" id="56408"/>
    <lineage>
        <taxon>Eukaryota</taxon>
        <taxon>Fungi</taxon>
        <taxon>Dikarya</taxon>
        <taxon>Ascomycota</taxon>
        <taxon>Saccharomycotina</taxon>
        <taxon>Saccharomycetes</taxon>
        <taxon>Saccharomycodales</taxon>
        <taxon>Saccharomycodaceae</taxon>
        <taxon>Hanseniaspora</taxon>
    </lineage>
</organism>
<dbReference type="InterPro" id="IPR013283">
    <property type="entry name" value="RLI1"/>
</dbReference>
<dbReference type="PROSITE" id="PS00211">
    <property type="entry name" value="ABC_TRANSPORTER_1"/>
    <property type="match status" value="1"/>
</dbReference>
<evidence type="ECO:0000259" key="6">
    <source>
        <dbReference type="PROSITE" id="PS50893"/>
    </source>
</evidence>
<proteinExistence type="predicted"/>
<evidence type="ECO:0000256" key="1">
    <source>
        <dbReference type="ARBA" id="ARBA00022741"/>
    </source>
</evidence>
<comment type="function">
    <text evidence="3">Component of the multifactor complex (MFC) involved in translation initiation. Required for the binding of MFC to the 40S ribosome. Required for the processing and nuclear export of the 60S and 40S ribosomal subunits.</text>
</comment>
<evidence type="ECO:0000256" key="4">
    <source>
        <dbReference type="ARBA" id="ARBA00067238"/>
    </source>
</evidence>
<dbReference type="InterPro" id="IPR003593">
    <property type="entry name" value="AAA+_ATPase"/>
</dbReference>
<dbReference type="FunFam" id="3.40.50.300:FF:000152">
    <property type="entry name" value="ATP-binding cassette, sub-family E, member 1"/>
    <property type="match status" value="1"/>
</dbReference>
<dbReference type="PROSITE" id="PS51379">
    <property type="entry name" value="4FE4S_FER_2"/>
    <property type="match status" value="1"/>
</dbReference>
<dbReference type="InterPro" id="IPR017896">
    <property type="entry name" value="4Fe4S_Fe-S-bd"/>
</dbReference>
<feature type="domain" description="4Fe-4S ferredoxin-type" evidence="7">
    <location>
        <begin position="46"/>
        <end position="75"/>
    </location>
</feature>
<gene>
    <name evidence="8" type="ORF">AWRI3579_g422</name>
</gene>
<dbReference type="GO" id="GO:0060255">
    <property type="term" value="P:regulation of macromolecule metabolic process"/>
    <property type="evidence" value="ECO:0007669"/>
    <property type="project" value="UniProtKB-ARBA"/>
</dbReference>
<keyword evidence="1" id="KW-0547">Nucleotide-binding</keyword>